<feature type="domain" description="AAA" evidence="1">
    <location>
        <begin position="5"/>
        <end position="206"/>
    </location>
</feature>
<evidence type="ECO:0000313" key="2">
    <source>
        <dbReference type="EMBL" id="MEK8049271.1"/>
    </source>
</evidence>
<dbReference type="PANTHER" id="PTHR13696:SF99">
    <property type="entry name" value="COBYRINIC ACID AC-DIAMIDE SYNTHASE"/>
    <property type="match status" value="1"/>
</dbReference>
<dbReference type="SUPFAM" id="SSF52540">
    <property type="entry name" value="P-loop containing nucleoside triphosphate hydrolases"/>
    <property type="match status" value="1"/>
</dbReference>
<dbReference type="Pfam" id="PF13614">
    <property type="entry name" value="AAA_31"/>
    <property type="match status" value="1"/>
</dbReference>
<dbReference type="RefSeq" id="WP_341408941.1">
    <property type="nucleotide sequence ID" value="NZ_JBBUTH010000001.1"/>
</dbReference>
<name>A0ABU9CBK9_9BURK</name>
<reference evidence="2 3" key="1">
    <citation type="submission" date="2024-04" db="EMBL/GenBank/DDBJ databases">
        <title>Novel species of the genus Ideonella isolated from streams.</title>
        <authorList>
            <person name="Lu H."/>
        </authorList>
    </citation>
    <scope>NUCLEOTIDE SEQUENCE [LARGE SCALE GENOMIC DNA]</scope>
    <source>
        <strain evidence="2 3">DXS22W</strain>
    </source>
</reference>
<proteinExistence type="predicted"/>
<comment type="caution">
    <text evidence="2">The sequence shown here is derived from an EMBL/GenBank/DDBJ whole genome shotgun (WGS) entry which is preliminary data.</text>
</comment>
<dbReference type="InterPro" id="IPR025669">
    <property type="entry name" value="AAA_dom"/>
</dbReference>
<dbReference type="Gene3D" id="3.40.50.300">
    <property type="entry name" value="P-loop containing nucleotide triphosphate hydrolases"/>
    <property type="match status" value="1"/>
</dbReference>
<evidence type="ECO:0000259" key="1">
    <source>
        <dbReference type="Pfam" id="PF13614"/>
    </source>
</evidence>
<protein>
    <submittedName>
        <fullName evidence="2">AAA family ATPase</fullName>
    </submittedName>
</protein>
<dbReference type="Proteomes" id="UP001365405">
    <property type="component" value="Unassembled WGS sequence"/>
</dbReference>
<keyword evidence="3" id="KW-1185">Reference proteome</keyword>
<dbReference type="EMBL" id="JBBUTH010000001">
    <property type="protein sequence ID" value="MEK8049271.1"/>
    <property type="molecule type" value="Genomic_DNA"/>
</dbReference>
<dbReference type="PANTHER" id="PTHR13696">
    <property type="entry name" value="P-LOOP CONTAINING NUCLEOSIDE TRIPHOSPHATE HYDROLASE"/>
    <property type="match status" value="1"/>
</dbReference>
<dbReference type="InterPro" id="IPR027417">
    <property type="entry name" value="P-loop_NTPase"/>
</dbReference>
<accession>A0ABU9CBK9</accession>
<sequence length="333" mass="36849">MSTPVVTFFNNKGGVGKTSLVFHLSWMLSQMGKVVVAVDLDPQANLTSAFLDDEELEALWLGDAQSASGSTIFQCVKPLTEVGDIRDPVTRQIAPGLHLVPGDLALAGFEDTLSREWPDAMGSGNLYRPFRVLAAFWEVAQRAAKAHQADLVLVDVGPNLGAINRSALIATDHVFFPLAADLYSLQGLRNLGPTLERWRSDWRKRLDNWPNPQFELPGGLMQPRGYVLMQHMERLSRPMKAYKRWADRIPAVYSDSVLGHPMAPDSLPARDHDCVARLKHYRSLVPMAQEARKPIFMLSTADGAIGNHAMAVRDAWSDFKALAVAVLERTQLA</sequence>
<gene>
    <name evidence="2" type="ORF">AACH10_03370</name>
</gene>
<organism evidence="2 3">
    <name type="scientific">Pseudaquabacterium inlustre</name>
    <dbReference type="NCBI Taxonomy" id="2984192"/>
    <lineage>
        <taxon>Bacteria</taxon>
        <taxon>Pseudomonadati</taxon>
        <taxon>Pseudomonadota</taxon>
        <taxon>Betaproteobacteria</taxon>
        <taxon>Burkholderiales</taxon>
        <taxon>Sphaerotilaceae</taxon>
        <taxon>Pseudaquabacterium</taxon>
    </lineage>
</organism>
<evidence type="ECO:0000313" key="3">
    <source>
        <dbReference type="Proteomes" id="UP001365405"/>
    </source>
</evidence>
<dbReference type="CDD" id="cd02042">
    <property type="entry name" value="ParAB_family"/>
    <property type="match status" value="1"/>
</dbReference>
<dbReference type="InterPro" id="IPR050678">
    <property type="entry name" value="DNA_Partitioning_ATPase"/>
</dbReference>